<evidence type="ECO:0000313" key="1">
    <source>
        <dbReference type="EMBL" id="MFE5980524.1"/>
    </source>
</evidence>
<sequence>MHLIHVLFRACPDQPCGPPLPPVEERLGAFAAAGVEHVTEHGGREPGTAAVTVFVRAETVAEAEVRADAVCTALARPPWRVVAVWPGMVDAYYEKLVKSDES</sequence>
<evidence type="ECO:0008006" key="3">
    <source>
        <dbReference type="Google" id="ProtNLM"/>
    </source>
</evidence>
<keyword evidence="2" id="KW-1185">Reference proteome</keyword>
<dbReference type="RefSeq" id="WP_362561067.1">
    <property type="nucleotide sequence ID" value="NZ_JBEZXO010000013.1"/>
</dbReference>
<organism evidence="1 2">
    <name type="scientific">Streptomyces wedmorensis</name>
    <dbReference type="NCBI Taxonomy" id="43759"/>
    <lineage>
        <taxon>Bacteria</taxon>
        <taxon>Bacillati</taxon>
        <taxon>Actinomycetota</taxon>
        <taxon>Actinomycetes</taxon>
        <taxon>Kitasatosporales</taxon>
        <taxon>Streptomycetaceae</taxon>
        <taxon>Streptomyces</taxon>
    </lineage>
</organism>
<gene>
    <name evidence="1" type="ORF">ACFQ63_12525</name>
</gene>
<protein>
    <recommendedName>
        <fullName evidence="3">YCII-related domain-containing protein</fullName>
    </recommendedName>
</protein>
<comment type="caution">
    <text evidence="1">The sequence shown here is derived from an EMBL/GenBank/DDBJ whole genome shotgun (WGS) entry which is preliminary data.</text>
</comment>
<evidence type="ECO:0000313" key="2">
    <source>
        <dbReference type="Proteomes" id="UP001600424"/>
    </source>
</evidence>
<proteinExistence type="predicted"/>
<accession>A0ABW6ISE4</accession>
<name>A0ABW6ISE4_STRWE</name>
<dbReference type="Proteomes" id="UP001600424">
    <property type="component" value="Unassembled WGS sequence"/>
</dbReference>
<dbReference type="EMBL" id="JBHTRV010000007">
    <property type="protein sequence ID" value="MFE5980524.1"/>
    <property type="molecule type" value="Genomic_DNA"/>
</dbReference>
<reference evidence="1 2" key="1">
    <citation type="submission" date="2024-09" db="EMBL/GenBank/DDBJ databases">
        <title>The Natural Products Discovery Center: Release of the First 8490 Sequenced Strains for Exploring Actinobacteria Biosynthetic Diversity.</title>
        <authorList>
            <person name="Kalkreuter E."/>
            <person name="Kautsar S.A."/>
            <person name="Yang D."/>
            <person name="Bader C.D."/>
            <person name="Teijaro C.N."/>
            <person name="Fluegel L."/>
            <person name="Davis C.M."/>
            <person name="Simpson J.R."/>
            <person name="Lauterbach L."/>
            <person name="Steele A.D."/>
            <person name="Gui C."/>
            <person name="Meng S."/>
            <person name="Li G."/>
            <person name="Viehrig K."/>
            <person name="Ye F."/>
            <person name="Su P."/>
            <person name="Kiefer A.F."/>
            <person name="Nichols A."/>
            <person name="Cepeda A.J."/>
            <person name="Yan W."/>
            <person name="Fan B."/>
            <person name="Jiang Y."/>
            <person name="Adhikari A."/>
            <person name="Zheng C.-J."/>
            <person name="Schuster L."/>
            <person name="Cowan T.M."/>
            <person name="Smanski M.J."/>
            <person name="Chevrette M.G."/>
            <person name="De Carvalho L.P.S."/>
            <person name="Shen B."/>
        </authorList>
    </citation>
    <scope>NUCLEOTIDE SEQUENCE [LARGE SCALE GENOMIC DNA]</scope>
    <source>
        <strain evidence="1 2">NPDC056472</strain>
    </source>
</reference>